<comment type="caution">
    <text evidence="1">The sequence shown here is derived from an EMBL/GenBank/DDBJ whole genome shotgun (WGS) entry which is preliminary data.</text>
</comment>
<name>A0A327VQH2_9BACT</name>
<dbReference type="Proteomes" id="UP000249819">
    <property type="component" value="Unassembled WGS sequence"/>
</dbReference>
<reference evidence="1 2" key="1">
    <citation type="submission" date="2018-06" db="EMBL/GenBank/DDBJ databases">
        <title>Genomic Encyclopedia of Archaeal and Bacterial Type Strains, Phase II (KMG-II): from individual species to whole genera.</title>
        <authorList>
            <person name="Goeker M."/>
        </authorList>
    </citation>
    <scope>NUCLEOTIDE SEQUENCE [LARGE SCALE GENOMIC DNA]</scope>
    <source>
        <strain evidence="1 2">DSM 29821</strain>
    </source>
</reference>
<keyword evidence="2" id="KW-1185">Reference proteome</keyword>
<dbReference type="EMBL" id="QLMA01000007">
    <property type="protein sequence ID" value="RAJ77545.1"/>
    <property type="molecule type" value="Genomic_DNA"/>
</dbReference>
<organism evidence="1 2">
    <name type="scientific">Chitinophaga dinghuensis</name>
    <dbReference type="NCBI Taxonomy" id="1539050"/>
    <lineage>
        <taxon>Bacteria</taxon>
        <taxon>Pseudomonadati</taxon>
        <taxon>Bacteroidota</taxon>
        <taxon>Chitinophagia</taxon>
        <taxon>Chitinophagales</taxon>
        <taxon>Chitinophagaceae</taxon>
        <taxon>Chitinophaga</taxon>
    </lineage>
</organism>
<evidence type="ECO:0000313" key="1">
    <source>
        <dbReference type="EMBL" id="RAJ77545.1"/>
    </source>
</evidence>
<sequence length="140" mass="16757">MEAYPISKMKTISTKKTYWKYLWDYPHFAVDGVIVYEAPPFAPLDKFMSPFTKSMQLQEDELQVHYVKWCCKRNMSIPLQELVIKLYCYQDDFRFPEYYVLKLIVNGKVRHELDHRDGYTKETLLTFMEDFATAKNACLQ</sequence>
<evidence type="ECO:0000313" key="2">
    <source>
        <dbReference type="Proteomes" id="UP000249819"/>
    </source>
</evidence>
<accession>A0A327VQH2</accession>
<proteinExistence type="predicted"/>
<gene>
    <name evidence="1" type="ORF">CLV59_107312</name>
</gene>
<protein>
    <submittedName>
        <fullName evidence="1">Uncharacterized protein</fullName>
    </submittedName>
</protein>
<dbReference type="AlphaFoldDB" id="A0A327VQH2"/>